<feature type="chain" id="PRO_5020445516" evidence="2">
    <location>
        <begin position="35"/>
        <end position="178"/>
    </location>
</feature>
<reference evidence="3 4" key="1">
    <citation type="submission" date="2019-04" db="EMBL/GenBank/DDBJ databases">
        <title>Streptomyces piniterrae sp. nov., a heliquinomycin-producing actinomycete isolated from rhizosphere soil of Pinus yunnanensis.</title>
        <authorList>
            <person name="Zhuang X."/>
            <person name="Zhao J."/>
        </authorList>
    </citation>
    <scope>NUCLEOTIDE SEQUENCE [LARGE SCALE GENOMIC DNA]</scope>
    <source>
        <strain evidence="4">jys28</strain>
    </source>
</reference>
<dbReference type="OrthoDB" id="7949713at2"/>
<feature type="signal peptide" evidence="2">
    <location>
        <begin position="1"/>
        <end position="34"/>
    </location>
</feature>
<feature type="region of interest" description="Disordered" evidence="1">
    <location>
        <begin position="72"/>
        <end position="100"/>
    </location>
</feature>
<feature type="region of interest" description="Disordered" evidence="1">
    <location>
        <begin position="39"/>
        <end position="58"/>
    </location>
</feature>
<comment type="caution">
    <text evidence="3">The sequence shown here is derived from an EMBL/GenBank/DDBJ whole genome shotgun (WGS) entry which is preliminary data.</text>
</comment>
<sequence>MTRRTAQRVASPGKRTMSLAAASLVAGLAVFATACSGGVEPAGGKGGGSDANGKGKEADAAFKHRECLRDHGVQVQEPKPGEDPRSMVVGGDAKTDPETMKKAFKACQDSGPNAGKNGPSQADKDKALKYARCMRENGFNMPDPKFDDGMQKAMPIPQGAAKKKFDKANKTCGGQNAG</sequence>
<dbReference type="AlphaFoldDB" id="A0A4U0N9G1"/>
<evidence type="ECO:0000256" key="1">
    <source>
        <dbReference type="SAM" id="MobiDB-lite"/>
    </source>
</evidence>
<feature type="compositionally biased region" description="Gly residues" evidence="1">
    <location>
        <begin position="40"/>
        <end position="50"/>
    </location>
</feature>
<evidence type="ECO:0000313" key="3">
    <source>
        <dbReference type="EMBL" id="TJZ50092.1"/>
    </source>
</evidence>
<keyword evidence="4" id="KW-1185">Reference proteome</keyword>
<dbReference type="RefSeq" id="WP_136741916.1">
    <property type="nucleotide sequence ID" value="NZ_SUMB01000008.1"/>
</dbReference>
<gene>
    <name evidence="3" type="ORF">FCH28_22485</name>
</gene>
<feature type="region of interest" description="Disordered" evidence="1">
    <location>
        <begin position="158"/>
        <end position="178"/>
    </location>
</feature>
<dbReference type="PROSITE" id="PS51257">
    <property type="entry name" value="PROKAR_LIPOPROTEIN"/>
    <property type="match status" value="1"/>
</dbReference>
<evidence type="ECO:0000313" key="4">
    <source>
        <dbReference type="Proteomes" id="UP000308697"/>
    </source>
</evidence>
<name>A0A4U0N9G1_9ACTN</name>
<dbReference type="EMBL" id="SUMB01000008">
    <property type="protein sequence ID" value="TJZ50092.1"/>
    <property type="molecule type" value="Genomic_DNA"/>
</dbReference>
<evidence type="ECO:0000256" key="2">
    <source>
        <dbReference type="SAM" id="SignalP"/>
    </source>
</evidence>
<protein>
    <submittedName>
        <fullName evidence="3">Uncharacterized protein</fullName>
    </submittedName>
</protein>
<feature type="region of interest" description="Disordered" evidence="1">
    <location>
        <begin position="107"/>
        <end position="126"/>
    </location>
</feature>
<dbReference type="Proteomes" id="UP000308697">
    <property type="component" value="Unassembled WGS sequence"/>
</dbReference>
<accession>A0A4U0N9G1</accession>
<keyword evidence="2" id="KW-0732">Signal</keyword>
<organism evidence="3 4">
    <name type="scientific">Streptomyces piniterrae</name>
    <dbReference type="NCBI Taxonomy" id="2571125"/>
    <lineage>
        <taxon>Bacteria</taxon>
        <taxon>Bacillati</taxon>
        <taxon>Actinomycetota</taxon>
        <taxon>Actinomycetes</taxon>
        <taxon>Kitasatosporales</taxon>
        <taxon>Streptomycetaceae</taxon>
        <taxon>Streptomyces</taxon>
    </lineage>
</organism>
<proteinExistence type="predicted"/>